<feature type="compositionally biased region" description="Basic residues" evidence="2">
    <location>
        <begin position="21"/>
        <end position="36"/>
    </location>
</feature>
<dbReference type="AlphaFoldDB" id="A0A3P7LT46"/>
<feature type="region of interest" description="Disordered" evidence="2">
    <location>
        <begin position="475"/>
        <end position="509"/>
    </location>
</feature>
<evidence type="ECO:0000313" key="4">
    <source>
        <dbReference type="Proteomes" id="UP000281553"/>
    </source>
</evidence>
<accession>A0A3P7LT46</accession>
<feature type="compositionally biased region" description="Polar residues" evidence="2">
    <location>
        <begin position="498"/>
        <end position="509"/>
    </location>
</feature>
<evidence type="ECO:0000256" key="1">
    <source>
        <dbReference type="SAM" id="Coils"/>
    </source>
</evidence>
<proteinExistence type="predicted"/>
<name>A0A3P7LT46_DIBLA</name>
<keyword evidence="4" id="KW-1185">Reference proteome</keyword>
<dbReference type="OrthoDB" id="6287255at2759"/>
<organism evidence="3 4">
    <name type="scientific">Dibothriocephalus latus</name>
    <name type="common">Fish tapeworm</name>
    <name type="synonym">Diphyllobothrium latum</name>
    <dbReference type="NCBI Taxonomy" id="60516"/>
    <lineage>
        <taxon>Eukaryota</taxon>
        <taxon>Metazoa</taxon>
        <taxon>Spiralia</taxon>
        <taxon>Lophotrochozoa</taxon>
        <taxon>Platyhelminthes</taxon>
        <taxon>Cestoda</taxon>
        <taxon>Eucestoda</taxon>
        <taxon>Diphyllobothriidea</taxon>
        <taxon>Diphyllobothriidae</taxon>
        <taxon>Dibothriocephalus</taxon>
    </lineage>
</organism>
<feature type="coiled-coil region" evidence="1">
    <location>
        <begin position="283"/>
        <end position="327"/>
    </location>
</feature>
<feature type="region of interest" description="Disordered" evidence="2">
    <location>
        <begin position="411"/>
        <end position="430"/>
    </location>
</feature>
<feature type="compositionally biased region" description="Pro residues" evidence="2">
    <location>
        <begin position="242"/>
        <end position="255"/>
    </location>
</feature>
<feature type="compositionally biased region" description="Polar residues" evidence="2">
    <location>
        <begin position="174"/>
        <end position="233"/>
    </location>
</feature>
<feature type="compositionally biased region" description="Polar residues" evidence="2">
    <location>
        <begin position="83"/>
        <end position="96"/>
    </location>
</feature>
<feature type="region of interest" description="Disordered" evidence="2">
    <location>
        <begin position="83"/>
        <end position="260"/>
    </location>
</feature>
<keyword evidence="1" id="KW-0175">Coiled coil</keyword>
<sequence length="509" mass="56333">MPIEDDAAQKLYRVPPGYNLHKAKQKPPQRKPKKEKNVKVPEVLVDPPAPVLVANMGAPISSFESTVGTDTLMNEIKQLNQPINRPSLVEQSTVSDSVDGAKTTETKILLPPDLMPQSQPTSGEVVAPEPTNAAPAATSEAAPQLATESQKNSQASEQILPVGQLQILTPKPSNPQSVSAVPTSTPTISGTPVQPKLTSNHSSQSLPNSTPTSSISVHSNTGSMKTVTATRTSKWTPKWTPRGPPKGPPKVTPPPKDSRRVRFSSRLSSIFSRMTGSSKLPDKKDLIDAKAAAEIERAQAEYEEELLRRTLEELERAREAALQAKIERFLASRRGKKMIARKQAEMQTVMHWMIQTMREFHRTHAAFDDSEEEPNPELMRKLRALHMLETLFMPGQRSICRSRSGSRCSRASGYSPSCHSSNYQSPNTGADPRRCCIMPKPCQFEGRRKRRKKLCWTLISMLESRGIDVQGEIARDMQAMEEEENEEQEVEEEEEAPRSSSTAHASRPG</sequence>
<dbReference type="Proteomes" id="UP000281553">
    <property type="component" value="Unassembled WGS sequence"/>
</dbReference>
<dbReference type="EMBL" id="UYRU01060624">
    <property type="protein sequence ID" value="VDN14867.1"/>
    <property type="molecule type" value="Genomic_DNA"/>
</dbReference>
<evidence type="ECO:0000256" key="2">
    <source>
        <dbReference type="SAM" id="MobiDB-lite"/>
    </source>
</evidence>
<feature type="compositionally biased region" description="Polar residues" evidence="2">
    <location>
        <begin position="417"/>
        <end position="428"/>
    </location>
</feature>
<feature type="region of interest" description="Disordered" evidence="2">
    <location>
        <begin position="1"/>
        <end position="42"/>
    </location>
</feature>
<gene>
    <name evidence="3" type="ORF">DILT_LOCUS10698</name>
</gene>
<protein>
    <submittedName>
        <fullName evidence="3">Uncharacterized protein</fullName>
    </submittedName>
</protein>
<feature type="compositionally biased region" description="Polar residues" evidence="2">
    <location>
        <begin position="146"/>
        <end position="157"/>
    </location>
</feature>
<feature type="compositionally biased region" description="Acidic residues" evidence="2">
    <location>
        <begin position="479"/>
        <end position="495"/>
    </location>
</feature>
<evidence type="ECO:0000313" key="3">
    <source>
        <dbReference type="EMBL" id="VDN14867.1"/>
    </source>
</evidence>
<reference evidence="3 4" key="1">
    <citation type="submission" date="2018-11" db="EMBL/GenBank/DDBJ databases">
        <authorList>
            <consortium name="Pathogen Informatics"/>
        </authorList>
    </citation>
    <scope>NUCLEOTIDE SEQUENCE [LARGE SCALE GENOMIC DNA]</scope>
</reference>
<feature type="compositionally biased region" description="Low complexity" evidence="2">
    <location>
        <begin position="127"/>
        <end position="143"/>
    </location>
</feature>